<name>A0AAV5DXZ7_ELECO</name>
<dbReference type="Pfam" id="PF01490">
    <property type="entry name" value="Aa_trans"/>
    <property type="match status" value="1"/>
</dbReference>
<reference evidence="8" key="1">
    <citation type="journal article" date="2018" name="DNA Res.">
        <title>Multiple hybrid de novo genome assembly of finger millet, an orphan allotetraploid crop.</title>
        <authorList>
            <person name="Hatakeyama M."/>
            <person name="Aluri S."/>
            <person name="Balachadran M.T."/>
            <person name="Sivarajan S.R."/>
            <person name="Patrignani A."/>
            <person name="Gruter S."/>
            <person name="Poveda L."/>
            <person name="Shimizu-Inatsugi R."/>
            <person name="Baeten J."/>
            <person name="Francoijs K.J."/>
            <person name="Nataraja K.N."/>
            <person name="Reddy Y.A.N."/>
            <person name="Phadnis S."/>
            <person name="Ravikumar R.L."/>
            <person name="Schlapbach R."/>
            <person name="Sreeman S.M."/>
            <person name="Shimizu K.K."/>
        </authorList>
    </citation>
    <scope>NUCLEOTIDE SEQUENCE</scope>
</reference>
<accession>A0AAV5DXZ7</accession>
<feature type="transmembrane region" description="Helical" evidence="6">
    <location>
        <begin position="53"/>
        <end position="73"/>
    </location>
</feature>
<evidence type="ECO:0000256" key="3">
    <source>
        <dbReference type="ARBA" id="ARBA00022970"/>
    </source>
</evidence>
<dbReference type="AlphaFoldDB" id="A0AAV5DXZ7"/>
<evidence type="ECO:0000256" key="2">
    <source>
        <dbReference type="ARBA" id="ARBA00022692"/>
    </source>
</evidence>
<keyword evidence="9" id="KW-1185">Reference proteome</keyword>
<feature type="transmembrane region" description="Helical" evidence="6">
    <location>
        <begin position="80"/>
        <end position="98"/>
    </location>
</feature>
<feature type="domain" description="Amino acid transporter transmembrane" evidence="7">
    <location>
        <begin position="51"/>
        <end position="98"/>
    </location>
</feature>
<dbReference type="EMBL" id="BQKI01000071">
    <property type="protein sequence ID" value="GJN15352.1"/>
    <property type="molecule type" value="Genomic_DNA"/>
</dbReference>
<dbReference type="InterPro" id="IPR013057">
    <property type="entry name" value="AA_transpt_TM"/>
</dbReference>
<keyword evidence="5 6" id="KW-0472">Membrane</keyword>
<proteinExistence type="predicted"/>
<organism evidence="8 9">
    <name type="scientific">Eleusine coracana subsp. coracana</name>
    <dbReference type="NCBI Taxonomy" id="191504"/>
    <lineage>
        <taxon>Eukaryota</taxon>
        <taxon>Viridiplantae</taxon>
        <taxon>Streptophyta</taxon>
        <taxon>Embryophyta</taxon>
        <taxon>Tracheophyta</taxon>
        <taxon>Spermatophyta</taxon>
        <taxon>Magnoliopsida</taxon>
        <taxon>Liliopsida</taxon>
        <taxon>Poales</taxon>
        <taxon>Poaceae</taxon>
        <taxon>PACMAD clade</taxon>
        <taxon>Chloridoideae</taxon>
        <taxon>Cynodonteae</taxon>
        <taxon>Eleusininae</taxon>
        <taxon>Eleusine</taxon>
    </lineage>
</organism>
<comment type="subcellular location">
    <subcellularLocation>
        <location evidence="1">Membrane</location>
    </subcellularLocation>
</comment>
<evidence type="ECO:0000256" key="1">
    <source>
        <dbReference type="ARBA" id="ARBA00004370"/>
    </source>
</evidence>
<evidence type="ECO:0000256" key="5">
    <source>
        <dbReference type="ARBA" id="ARBA00023136"/>
    </source>
</evidence>
<protein>
    <recommendedName>
        <fullName evidence="7">Amino acid transporter transmembrane domain-containing protein</fullName>
    </recommendedName>
</protein>
<dbReference type="Proteomes" id="UP001054889">
    <property type="component" value="Unassembled WGS sequence"/>
</dbReference>
<evidence type="ECO:0000313" key="9">
    <source>
        <dbReference type="Proteomes" id="UP001054889"/>
    </source>
</evidence>
<keyword evidence="4 6" id="KW-1133">Transmembrane helix</keyword>
<evidence type="ECO:0000313" key="8">
    <source>
        <dbReference type="EMBL" id="GJN15352.1"/>
    </source>
</evidence>
<gene>
    <name evidence="8" type="primary">gb02255</name>
    <name evidence="8" type="ORF">PR202_gb02255</name>
</gene>
<keyword evidence="3" id="KW-0813">Transport</keyword>
<reference evidence="8" key="2">
    <citation type="submission" date="2021-12" db="EMBL/GenBank/DDBJ databases">
        <title>Resequencing data analysis of finger millet.</title>
        <authorList>
            <person name="Hatakeyama M."/>
            <person name="Aluri S."/>
            <person name="Balachadran M.T."/>
            <person name="Sivarajan S.R."/>
            <person name="Poveda L."/>
            <person name="Shimizu-Inatsugi R."/>
            <person name="Schlapbach R."/>
            <person name="Sreeman S.M."/>
            <person name="Shimizu K.K."/>
        </authorList>
    </citation>
    <scope>NUCLEOTIDE SEQUENCE</scope>
</reference>
<sequence>MAAGGTPFLLSPVTGHASTPSTAAAVTDVEAHRHASKPAADAGAAFVLESKGAWWHAGFHLTTAIVGPTVLTLPYALRGMGWGLGLAMLTAIAGVTFYA</sequence>
<dbReference type="GO" id="GO:0016020">
    <property type="term" value="C:membrane"/>
    <property type="evidence" value="ECO:0007669"/>
    <property type="project" value="UniProtKB-SubCell"/>
</dbReference>
<evidence type="ECO:0000256" key="6">
    <source>
        <dbReference type="SAM" id="Phobius"/>
    </source>
</evidence>
<evidence type="ECO:0000259" key="7">
    <source>
        <dbReference type="Pfam" id="PF01490"/>
    </source>
</evidence>
<keyword evidence="2 6" id="KW-0812">Transmembrane</keyword>
<keyword evidence="3" id="KW-0029">Amino-acid transport</keyword>
<dbReference type="GO" id="GO:0006865">
    <property type="term" value="P:amino acid transport"/>
    <property type="evidence" value="ECO:0007669"/>
    <property type="project" value="UniProtKB-KW"/>
</dbReference>
<comment type="caution">
    <text evidence="8">The sequence shown here is derived from an EMBL/GenBank/DDBJ whole genome shotgun (WGS) entry which is preliminary data.</text>
</comment>
<evidence type="ECO:0000256" key="4">
    <source>
        <dbReference type="ARBA" id="ARBA00022989"/>
    </source>
</evidence>